<evidence type="ECO:0000313" key="2">
    <source>
        <dbReference type="Proteomes" id="UP000176282"/>
    </source>
</evidence>
<dbReference type="Proteomes" id="UP000176282">
    <property type="component" value="Unassembled WGS sequence"/>
</dbReference>
<protein>
    <submittedName>
        <fullName evidence="1">Uncharacterized protein</fullName>
    </submittedName>
</protein>
<dbReference type="AlphaFoldDB" id="A0A1F6MB85"/>
<proteinExistence type="predicted"/>
<accession>A0A1F6MB85</accession>
<dbReference type="EMBL" id="MFQB01000003">
    <property type="protein sequence ID" value="OGH68896.1"/>
    <property type="molecule type" value="Genomic_DNA"/>
</dbReference>
<evidence type="ECO:0000313" key="1">
    <source>
        <dbReference type="EMBL" id="OGH68896.1"/>
    </source>
</evidence>
<reference evidence="1 2" key="1">
    <citation type="journal article" date="2016" name="Nat. Commun.">
        <title>Thousands of microbial genomes shed light on interconnected biogeochemical processes in an aquifer system.</title>
        <authorList>
            <person name="Anantharaman K."/>
            <person name="Brown C.T."/>
            <person name="Hug L.A."/>
            <person name="Sharon I."/>
            <person name="Castelle C.J."/>
            <person name="Probst A.J."/>
            <person name="Thomas B.C."/>
            <person name="Singh A."/>
            <person name="Wilkins M.J."/>
            <person name="Karaoz U."/>
            <person name="Brodie E.L."/>
            <person name="Williams K.H."/>
            <person name="Hubbard S.S."/>
            <person name="Banfield J.F."/>
        </authorList>
    </citation>
    <scope>NUCLEOTIDE SEQUENCE [LARGE SCALE GENOMIC DNA]</scope>
</reference>
<sequence>MINVLFSHWHLALANFAFAVEQRCNCGQTYQDVDKHLEPCPTTKNGVDEVELKRADQTPVQTTGK</sequence>
<name>A0A1F6MB85_9BACT</name>
<organism evidence="1 2">
    <name type="scientific">Candidatus Magasanikbacteria bacterium RIFCSPHIGHO2_02_FULL_47_14</name>
    <dbReference type="NCBI Taxonomy" id="1798680"/>
    <lineage>
        <taxon>Bacteria</taxon>
        <taxon>Candidatus Magasanikiibacteriota</taxon>
    </lineage>
</organism>
<gene>
    <name evidence="1" type="ORF">A3J66_01475</name>
</gene>
<comment type="caution">
    <text evidence="1">The sequence shown here is derived from an EMBL/GenBank/DDBJ whole genome shotgun (WGS) entry which is preliminary data.</text>
</comment>
<dbReference type="STRING" id="1798680.A3J66_01475"/>